<dbReference type="Proteomes" id="UP000271162">
    <property type="component" value="Unassembled WGS sequence"/>
</dbReference>
<dbReference type="AlphaFoldDB" id="A0A0N4YNP3"/>
<evidence type="ECO:0000313" key="1">
    <source>
        <dbReference type="EMBL" id="VDL82583.1"/>
    </source>
</evidence>
<proteinExistence type="predicted"/>
<reference evidence="1 2" key="2">
    <citation type="submission" date="2018-11" db="EMBL/GenBank/DDBJ databases">
        <authorList>
            <consortium name="Pathogen Informatics"/>
        </authorList>
    </citation>
    <scope>NUCLEOTIDE SEQUENCE [LARGE SCALE GENOMIC DNA]</scope>
</reference>
<protein>
    <submittedName>
        <fullName evidence="3">NAD_binding_4 domain-containing protein</fullName>
    </submittedName>
</protein>
<keyword evidence="2" id="KW-1185">Reference proteome</keyword>
<name>A0A0N4YNP3_NIPBR</name>
<dbReference type="EMBL" id="UYSL01023714">
    <property type="protein sequence ID" value="VDL82583.1"/>
    <property type="molecule type" value="Genomic_DNA"/>
</dbReference>
<organism evidence="3">
    <name type="scientific">Nippostrongylus brasiliensis</name>
    <name type="common">Rat hookworm</name>
    <dbReference type="NCBI Taxonomy" id="27835"/>
    <lineage>
        <taxon>Eukaryota</taxon>
        <taxon>Metazoa</taxon>
        <taxon>Ecdysozoa</taxon>
        <taxon>Nematoda</taxon>
        <taxon>Chromadorea</taxon>
        <taxon>Rhabditida</taxon>
        <taxon>Rhabditina</taxon>
        <taxon>Rhabditomorpha</taxon>
        <taxon>Strongyloidea</taxon>
        <taxon>Heligmosomidae</taxon>
        <taxon>Nippostrongylus</taxon>
    </lineage>
</organism>
<dbReference type="WBParaSite" id="NBR_0001885701-mRNA-1">
    <property type="protein sequence ID" value="NBR_0001885701-mRNA-1"/>
    <property type="gene ID" value="NBR_0001885701"/>
</dbReference>
<accession>A0A0N4YNP3</accession>
<reference evidence="3" key="1">
    <citation type="submission" date="2017-02" db="UniProtKB">
        <authorList>
            <consortium name="WormBaseParasite"/>
        </authorList>
    </citation>
    <scope>IDENTIFICATION</scope>
</reference>
<gene>
    <name evidence="1" type="ORF">NBR_LOCUS18858</name>
</gene>
<evidence type="ECO:0000313" key="2">
    <source>
        <dbReference type="Proteomes" id="UP000271162"/>
    </source>
</evidence>
<evidence type="ECO:0000313" key="3">
    <source>
        <dbReference type="WBParaSite" id="NBR_0001885701-mRNA-1"/>
    </source>
</evidence>
<sequence>MFPGNGDFEEVDWKSQLNTATRVIAQQIGVQDTGDFLNAPRNVVTTTLTSGFPLGLGRSLLNIAKDEHTGAVCYVGGRSRAQLVEHLHICASRKEAYSLTTENLQNADIRLRISFW</sequence>